<name>A0A2Z7AZS5_9LAMI</name>
<dbReference type="AlphaFoldDB" id="A0A2Z7AZS5"/>
<dbReference type="EMBL" id="KV010721">
    <property type="protein sequence ID" value="KZV26983.1"/>
    <property type="molecule type" value="Genomic_DNA"/>
</dbReference>
<proteinExistence type="inferred from homology"/>
<dbReference type="PANTHER" id="PTHR31358:SF44">
    <property type="entry name" value="ASPARTATE CARBAMOYLTRANSFERASE, CHLOROPLASTIC"/>
    <property type="match status" value="1"/>
</dbReference>
<sequence length="518" mass="57717">MAASLARQAANLARLSSYSSAVAASRSASLIHRRGLAGSAEHHGPPKVNFWKDPRNPGNWKEEHKPYSEQASLMISLALFLPYFEIHHLRSGRIHREGPAVHVSEWVKSRPPDWNGYGWGDWNRIHMEGPAVHVSEWVKSRRVLRNCYGWEKRQSEEERRGESQVQERTKVSGRAFEDLIRIATKFPEMENTYSSLKSLRYEVIVDVAPELKRIPDDGYKHLKIVVEIDKEIVVVTAAEQELRRRLKALVALKIVTSYAVVAYGLLDAAVALHLSVTNLSAARGDALESTVIRLREGFRRKEQNCSSSSSEGCGSSVKRSSSAEAGRLGNSAVSCTGGINCWNNVDGVHSENSMDSGRPTFALRSSCRSVVQESEVGPSSMGKNVDQNSSLVVCSSSGVENQGYESSASNSLNPALDLSSALAFQEKSNDPRITSILKRRAAHGELGFTNLLQDLVKKHSEFISYPIYLWTGRTTEKEFSDEEDDEIEKEEEGDIEEVDEEKEKDKGEKKKIKEIAQE</sequence>
<feature type="compositionally biased region" description="Basic and acidic residues" evidence="3">
    <location>
        <begin position="501"/>
        <end position="518"/>
    </location>
</feature>
<feature type="compositionally biased region" description="Acidic residues" evidence="3">
    <location>
        <begin position="479"/>
        <end position="500"/>
    </location>
</feature>
<dbReference type="GO" id="GO:0016887">
    <property type="term" value="F:ATP hydrolysis activity"/>
    <property type="evidence" value="ECO:0007669"/>
    <property type="project" value="InterPro"/>
</dbReference>
<dbReference type="InterPro" id="IPR044833">
    <property type="entry name" value="WDL5/6"/>
</dbReference>
<evidence type="ECO:0000256" key="3">
    <source>
        <dbReference type="SAM" id="MobiDB-lite"/>
    </source>
</evidence>
<keyword evidence="5" id="KW-1185">Reference proteome</keyword>
<accession>A0A2Z7AZS5</accession>
<reference evidence="4 5" key="1">
    <citation type="journal article" date="2015" name="Proc. Natl. Acad. Sci. U.S.A.">
        <title>The resurrection genome of Boea hygrometrica: A blueprint for survival of dehydration.</title>
        <authorList>
            <person name="Xiao L."/>
            <person name="Yang G."/>
            <person name="Zhang L."/>
            <person name="Yang X."/>
            <person name="Zhao S."/>
            <person name="Ji Z."/>
            <person name="Zhou Q."/>
            <person name="Hu M."/>
            <person name="Wang Y."/>
            <person name="Chen M."/>
            <person name="Xu Y."/>
            <person name="Jin H."/>
            <person name="Xiao X."/>
            <person name="Hu G."/>
            <person name="Bao F."/>
            <person name="Hu Y."/>
            <person name="Wan P."/>
            <person name="Li L."/>
            <person name="Deng X."/>
            <person name="Kuang T."/>
            <person name="Xiang C."/>
            <person name="Zhu J.K."/>
            <person name="Oliver M.J."/>
            <person name="He Y."/>
        </authorList>
    </citation>
    <scope>NUCLEOTIDE SEQUENCE [LARGE SCALE GENOMIC DNA]</scope>
    <source>
        <strain evidence="5">cv. XS01</strain>
    </source>
</reference>
<comment type="similarity">
    <text evidence="1">Belongs to the heat shock protein 90 family.</text>
</comment>
<dbReference type="Pfam" id="PF00183">
    <property type="entry name" value="HSP90"/>
    <property type="match status" value="1"/>
</dbReference>
<dbReference type="PANTHER" id="PTHR31358">
    <property type="entry name" value="PROTEIN WVD2-LIKE 4"/>
    <property type="match status" value="1"/>
</dbReference>
<dbReference type="OrthoDB" id="537257at2759"/>
<dbReference type="GO" id="GO:0140662">
    <property type="term" value="F:ATP-dependent protein folding chaperone"/>
    <property type="evidence" value="ECO:0007669"/>
    <property type="project" value="InterPro"/>
</dbReference>
<dbReference type="GO" id="GO:0005524">
    <property type="term" value="F:ATP binding"/>
    <property type="evidence" value="ECO:0007669"/>
    <property type="project" value="InterPro"/>
</dbReference>
<evidence type="ECO:0000256" key="2">
    <source>
        <dbReference type="ARBA" id="ARBA00023186"/>
    </source>
</evidence>
<evidence type="ECO:0000256" key="1">
    <source>
        <dbReference type="ARBA" id="ARBA00008239"/>
    </source>
</evidence>
<protein>
    <submittedName>
        <fullName evidence="4">Uncharacterized protein</fullName>
    </submittedName>
</protein>
<evidence type="ECO:0000313" key="5">
    <source>
        <dbReference type="Proteomes" id="UP000250235"/>
    </source>
</evidence>
<gene>
    <name evidence="4" type="ORF">F511_17096</name>
</gene>
<keyword evidence="2" id="KW-0143">Chaperone</keyword>
<organism evidence="4 5">
    <name type="scientific">Dorcoceras hygrometricum</name>
    <dbReference type="NCBI Taxonomy" id="472368"/>
    <lineage>
        <taxon>Eukaryota</taxon>
        <taxon>Viridiplantae</taxon>
        <taxon>Streptophyta</taxon>
        <taxon>Embryophyta</taxon>
        <taxon>Tracheophyta</taxon>
        <taxon>Spermatophyta</taxon>
        <taxon>Magnoliopsida</taxon>
        <taxon>eudicotyledons</taxon>
        <taxon>Gunneridae</taxon>
        <taxon>Pentapetalae</taxon>
        <taxon>asterids</taxon>
        <taxon>lamiids</taxon>
        <taxon>Lamiales</taxon>
        <taxon>Gesneriaceae</taxon>
        <taxon>Didymocarpoideae</taxon>
        <taxon>Trichosporeae</taxon>
        <taxon>Loxocarpinae</taxon>
        <taxon>Dorcoceras</taxon>
    </lineage>
</organism>
<evidence type="ECO:0000313" key="4">
    <source>
        <dbReference type="EMBL" id="KZV26983.1"/>
    </source>
</evidence>
<dbReference type="GO" id="GO:0051082">
    <property type="term" value="F:unfolded protein binding"/>
    <property type="evidence" value="ECO:0007669"/>
    <property type="project" value="InterPro"/>
</dbReference>
<dbReference type="Proteomes" id="UP000250235">
    <property type="component" value="Unassembled WGS sequence"/>
</dbReference>
<dbReference type="InterPro" id="IPR001404">
    <property type="entry name" value="Hsp90_fam"/>
</dbReference>
<dbReference type="GO" id="GO:0008017">
    <property type="term" value="F:microtubule binding"/>
    <property type="evidence" value="ECO:0007669"/>
    <property type="project" value="InterPro"/>
</dbReference>
<feature type="region of interest" description="Disordered" evidence="3">
    <location>
        <begin position="474"/>
        <end position="518"/>
    </location>
</feature>